<feature type="compositionally biased region" description="Polar residues" evidence="2">
    <location>
        <begin position="2151"/>
        <end position="2164"/>
    </location>
</feature>
<dbReference type="SUPFAM" id="SSF54001">
    <property type="entry name" value="Cysteine proteinases"/>
    <property type="match status" value="2"/>
</dbReference>
<dbReference type="PROSITE" id="PS00972">
    <property type="entry name" value="USP_1"/>
    <property type="match status" value="2"/>
</dbReference>
<dbReference type="SMART" id="SM00233">
    <property type="entry name" value="PH"/>
    <property type="match status" value="1"/>
</dbReference>
<dbReference type="Gene3D" id="2.30.29.30">
    <property type="entry name" value="Pleckstrin-homology domain (PH domain)/Phosphotyrosine-binding domain (PTB)"/>
    <property type="match status" value="1"/>
</dbReference>
<dbReference type="InterPro" id="IPR011993">
    <property type="entry name" value="PH-like_dom_sf"/>
</dbReference>
<comment type="caution">
    <text evidence="5">The sequence shown here is derived from an EMBL/GenBank/DDBJ whole genome shotgun (WGS) entry which is preliminary data.</text>
</comment>
<keyword evidence="6" id="KW-1185">Reference proteome</keyword>
<feature type="region of interest" description="Disordered" evidence="2">
    <location>
        <begin position="2138"/>
        <end position="2181"/>
    </location>
</feature>
<keyword evidence="5" id="KW-0378">Hydrolase</keyword>
<name>A0A444UES0_ACIRT</name>
<feature type="compositionally biased region" description="Basic and acidic residues" evidence="2">
    <location>
        <begin position="2581"/>
        <end position="2593"/>
    </location>
</feature>
<evidence type="ECO:0000259" key="4">
    <source>
        <dbReference type="PROSITE" id="PS50235"/>
    </source>
</evidence>
<comment type="similarity">
    <text evidence="1">Belongs to the GAB family.</text>
</comment>
<feature type="compositionally biased region" description="Polar residues" evidence="2">
    <location>
        <begin position="1452"/>
        <end position="1476"/>
    </location>
</feature>
<feature type="compositionally biased region" description="Polar residues" evidence="2">
    <location>
        <begin position="2314"/>
        <end position="2331"/>
    </location>
</feature>
<dbReference type="GO" id="GO:0035591">
    <property type="term" value="F:signaling adaptor activity"/>
    <property type="evidence" value="ECO:0007669"/>
    <property type="project" value="TreeGrafter"/>
</dbReference>
<dbReference type="SUPFAM" id="SSF50729">
    <property type="entry name" value="PH domain-like"/>
    <property type="match status" value="1"/>
</dbReference>
<feature type="compositionally biased region" description="Pro residues" evidence="2">
    <location>
        <begin position="2295"/>
        <end position="2304"/>
    </location>
</feature>
<dbReference type="Pfam" id="PF21246">
    <property type="entry name" value="Usp38-like_N"/>
    <property type="match status" value="2"/>
</dbReference>
<dbReference type="InterPro" id="IPR028889">
    <property type="entry name" value="USP"/>
</dbReference>
<gene>
    <name evidence="5" type="ORF">EOD39_5271</name>
</gene>
<feature type="compositionally biased region" description="Polar residues" evidence="2">
    <location>
        <begin position="2594"/>
        <end position="2603"/>
    </location>
</feature>
<evidence type="ECO:0000313" key="5">
    <source>
        <dbReference type="EMBL" id="RXM33676.1"/>
    </source>
</evidence>
<dbReference type="Gene3D" id="3.90.70.10">
    <property type="entry name" value="Cysteine proteinases"/>
    <property type="match status" value="2"/>
</dbReference>
<dbReference type="PROSITE" id="PS50003">
    <property type="entry name" value="PH_DOMAIN"/>
    <property type="match status" value="1"/>
</dbReference>
<dbReference type="PANTHER" id="PTHR45960">
    <property type="entry name" value="GRB2-ASSOCIATED-BINDING PROTEIN"/>
    <property type="match status" value="1"/>
</dbReference>
<dbReference type="InterPro" id="IPR038765">
    <property type="entry name" value="Papain-like_cys_pep_sf"/>
</dbReference>
<dbReference type="EMBL" id="SCEB01214702">
    <property type="protein sequence ID" value="RXM33676.1"/>
    <property type="molecule type" value="Genomic_DNA"/>
</dbReference>
<feature type="region of interest" description="Disordered" evidence="2">
    <location>
        <begin position="1452"/>
        <end position="1478"/>
    </location>
</feature>
<dbReference type="InterPro" id="IPR033840">
    <property type="entry name" value="USP38"/>
</dbReference>
<dbReference type="GO" id="GO:0016579">
    <property type="term" value="P:protein deubiquitination"/>
    <property type="evidence" value="ECO:0007669"/>
    <property type="project" value="InterPro"/>
</dbReference>
<feature type="compositionally biased region" description="Low complexity" evidence="2">
    <location>
        <begin position="793"/>
        <end position="805"/>
    </location>
</feature>
<feature type="region of interest" description="Disordered" evidence="2">
    <location>
        <begin position="548"/>
        <end position="589"/>
    </location>
</feature>
<feature type="region of interest" description="Disordered" evidence="2">
    <location>
        <begin position="635"/>
        <end position="661"/>
    </location>
</feature>
<dbReference type="InterPro" id="IPR046355">
    <property type="entry name" value="Gab1-4-like"/>
</dbReference>
<dbReference type="InterPro" id="IPR018200">
    <property type="entry name" value="USP_CS"/>
</dbReference>
<feature type="region of interest" description="Disordered" evidence="2">
    <location>
        <begin position="2414"/>
        <end position="2449"/>
    </location>
</feature>
<feature type="domain" description="USP" evidence="4">
    <location>
        <begin position="1262"/>
        <end position="1790"/>
    </location>
</feature>
<dbReference type="PANTHER" id="PTHR45960:SF5">
    <property type="entry name" value="GRB2-ASSOCIATED-BINDING PROTEIN 1"/>
    <property type="match status" value="1"/>
</dbReference>
<dbReference type="SUPFAM" id="SSF48371">
    <property type="entry name" value="ARM repeat"/>
    <property type="match status" value="1"/>
</dbReference>
<feature type="domain" description="PH" evidence="3">
    <location>
        <begin position="1928"/>
        <end position="2037"/>
    </location>
</feature>
<reference evidence="5 6" key="1">
    <citation type="submission" date="2019-01" db="EMBL/GenBank/DDBJ databases">
        <title>Draft Genome and Complete Hox-Cluster Characterization of the Sterlet Sturgeon (Acipenser ruthenus).</title>
        <authorList>
            <person name="Wei Q."/>
        </authorList>
    </citation>
    <scope>NUCLEOTIDE SEQUENCE [LARGE SCALE GENOMIC DNA]</scope>
    <source>
        <strain evidence="5">WHYD16114868_AA</strain>
        <tissue evidence="5">Blood</tissue>
    </source>
</reference>
<feature type="region of interest" description="Disordered" evidence="2">
    <location>
        <begin position="1609"/>
        <end position="1649"/>
    </location>
</feature>
<evidence type="ECO:0000256" key="2">
    <source>
        <dbReference type="SAM" id="MobiDB-lite"/>
    </source>
</evidence>
<feature type="region of interest" description="Disordered" evidence="2">
    <location>
        <begin position="2290"/>
        <end position="2336"/>
    </location>
</feature>
<dbReference type="GO" id="GO:0006511">
    <property type="term" value="P:ubiquitin-dependent protein catabolic process"/>
    <property type="evidence" value="ECO:0007669"/>
    <property type="project" value="InterPro"/>
</dbReference>
<organism evidence="5 6">
    <name type="scientific">Acipenser ruthenus</name>
    <name type="common">Sterlet sturgeon</name>
    <dbReference type="NCBI Taxonomy" id="7906"/>
    <lineage>
        <taxon>Eukaryota</taxon>
        <taxon>Metazoa</taxon>
        <taxon>Chordata</taxon>
        <taxon>Craniata</taxon>
        <taxon>Vertebrata</taxon>
        <taxon>Euteleostomi</taxon>
        <taxon>Actinopterygii</taxon>
        <taxon>Chondrostei</taxon>
        <taxon>Acipenseriformes</taxon>
        <taxon>Acipenseridae</taxon>
        <taxon>Acipenser</taxon>
    </lineage>
</organism>
<dbReference type="Pfam" id="PF00169">
    <property type="entry name" value="PH"/>
    <property type="match status" value="1"/>
</dbReference>
<feature type="region of interest" description="Disordered" evidence="2">
    <location>
        <begin position="792"/>
        <end position="832"/>
    </location>
</feature>
<dbReference type="Pfam" id="PF00443">
    <property type="entry name" value="UCH"/>
    <property type="match status" value="2"/>
</dbReference>
<dbReference type="InterPro" id="IPR001394">
    <property type="entry name" value="Peptidase_C19_UCH"/>
</dbReference>
<feature type="region of interest" description="Disordered" evidence="2">
    <location>
        <begin position="2067"/>
        <end position="2098"/>
    </location>
</feature>
<feature type="domain" description="USP" evidence="4">
    <location>
        <begin position="445"/>
        <end position="973"/>
    </location>
</feature>
<feature type="region of interest" description="Disordered" evidence="2">
    <location>
        <begin position="2515"/>
        <end position="2603"/>
    </location>
</feature>
<evidence type="ECO:0000259" key="3">
    <source>
        <dbReference type="PROSITE" id="PS50003"/>
    </source>
</evidence>
<dbReference type="InterPro" id="IPR001849">
    <property type="entry name" value="PH_domain"/>
</dbReference>
<dbReference type="InterPro" id="IPR049407">
    <property type="entry name" value="Usp38-like_N"/>
</dbReference>
<evidence type="ECO:0000256" key="1">
    <source>
        <dbReference type="ARBA" id="ARBA00029462"/>
    </source>
</evidence>
<evidence type="ECO:0000313" key="6">
    <source>
        <dbReference type="Proteomes" id="UP000289886"/>
    </source>
</evidence>
<dbReference type="Proteomes" id="UP000289886">
    <property type="component" value="Unassembled WGS sequence"/>
</dbReference>
<dbReference type="GO" id="GO:0005737">
    <property type="term" value="C:cytoplasm"/>
    <property type="evidence" value="ECO:0007669"/>
    <property type="project" value="TreeGrafter"/>
</dbReference>
<feature type="compositionally biased region" description="Low complexity" evidence="2">
    <location>
        <begin position="1610"/>
        <end position="1622"/>
    </location>
</feature>
<feature type="compositionally biased region" description="Low complexity" evidence="2">
    <location>
        <begin position="1370"/>
        <end position="1380"/>
    </location>
</feature>
<dbReference type="PROSITE" id="PS50235">
    <property type="entry name" value="USP_3"/>
    <property type="match status" value="2"/>
</dbReference>
<dbReference type="InterPro" id="IPR016024">
    <property type="entry name" value="ARM-type_fold"/>
</dbReference>
<feature type="compositionally biased region" description="Polar residues" evidence="2">
    <location>
        <begin position="635"/>
        <end position="659"/>
    </location>
</feature>
<protein>
    <submittedName>
        <fullName evidence="5">Ubiquitin carboxyl-terminal hydrolase 38</fullName>
    </submittedName>
</protein>
<feature type="compositionally biased region" description="Low complexity" evidence="2">
    <location>
        <begin position="553"/>
        <end position="563"/>
    </location>
</feature>
<accession>A0A444UES0</accession>
<sequence>MDKILEALIGSSHPLHVKRAIVKKVVEAAEKAVSEVQCQALYQLTTRLILLGEDSFQRQVGYQVLEAYARYHRAEFEQFFSRDFILSLLQNGYDHVDRKDLIIIDYIHSCLRLLISCPSVLEIFSILRVEVLRIICERPEPQLCARLSTMLSDFMQCIPKDKSGGLFCQQLVRTIGYFHCSTSQENELRDYVSQVTKVSTLLQNIWKAEPPTLLLSLQEVFAIISSTDPSFEPSIALASLVQHIPLQMITVLIRSLTTDQNVKDANMTRALCRMIDWLSWPLAQHVETWVIALLKGLAAVQKFTILIDVTLLKIELVFNRLWYPIVRQGALTVLSHMLLSFQHSPEAFHLVVPHIVHLVQSLKSDGLPNSKAFLVQFTELILCMMYQFSGFPDLYESILEAIKELPKPSEDKIKLILNQSAWTSQSNSLASGLLRLTGKSETGKTGLINLGNTCYMNSIIQTLFMATDFRRSVLSLNLNGSYTLMKRLQLLFAFLAHTQRAAYAPRNFFEASRPPWFTPGTQQDCSEYLRFLLDRLDEEEKTIRAFKLEKTNPSPDSDSSYSDTNGVVQDAPGMDCPSAEPPVEKGDKKTLIEKMFGGKLSTSIRCMECNSISQKLEPFTDLSLAFRPLAKTQQPELSYSPSAPENECSSMSSGSTPWSDKSPILVQAAEPAGGNNGSTASVSSALQKHVATNGNTFEPEKQDGGLPPSVPDLINYFLEPEILDEDNKYYCEKCASLQNAVKTMHVVDDPEYLILTLLRFSYDAKSHVRRKILDNVVIPHYLQLPVHHRTAKSTASSMSGSRSSSPLQVDSPESEENLAKKLKPSGKEEEVEVEVEVEEEVEEMTMGAQSVTYVLSSVVMHSGMSSESGHYYSYGRNVTSPDSCVPPSLCCQAGEIQDSTCHLNSNGTVSSSPATTSYTCTSVAKQDRDVGQPARDWFLFNDSRVTFTSFQSVQNVTCRFPKDTAYVLFYKKQDPRKGVNGSTINGMRLNAEPPLQKELMDAITKDNKLYLQANCFSNLVPWEVLASDLIKGFGYLLNISLYYSDPSFEPSIALASLVQHIPLQMITVLIRSLTTDQNVKDANMTRALCRMIDWLSWPLAQHVETWVIALLKGLAAVQKFTILIDVTLLKIELVFNRLWYPIVRQGALTVLSHMLLSFQHSPEAFHLVVPHIVHLVQSLKSDGLPNSKAFLVQFTELILCMMYQFSGFPDLYESILEAIKELPKPSEDKIKLILNQSAWTSQSNSLASGLLRLTGKSETGKTGLINLGNTCYMNSIIQTLFMATDFRRSVLSLNLNGSYTLMKRLQLLFAFLAHTQRAAYAPRNFFEASRPPWFTPGTQQDCSEYLRFLLDRLDEEEKTIRAFKLEKTNPSPDSDSSYSDTNGVVQDAPGMDCPSAEPPVEKGDKKTLIEKMFGGKLSTSIRCMECNSISQKLEPFTDLSLAFRPLAKTQQPELSYSPSAPENECSSMSSGSTPWSDKSPILVQAAEPAGGNNGSTASVSSALQKHVATNGNTFEPEKQDGGLPPSVPDLINYFLEPEILDEDNKYYCEKCASLQNAVKTMHVVDDPEYLILTLLRFSYDAKSHVRRKILDNVVIPHYLQLPVHHRTAKSTASSMSGSRSSSPLQVDSPESEENLAKKLKPSGKEEEVEVEVEVEEEVEEMTMGAQSVTYVLSSVVMHSGMSSESGHYYSYGRNVTSPDSCVPPSLCCQAGEIQDSTCHLNSNGTVSSSPATTSYTCTSVAKQDRDVGQPARDWFLFNDSRVTFTSFQSVQNVTCRFPKDTAYVLFYKKQDPRKGVNGSTINGMRLNAEPPLQKELMDAITKDNKLYLQEQELNARTRALQAASTSCSFRPNGFDDNDPPGSCGPTGGGGGGEFNEHVAIIALYSLCQQVNYLYRESAQLNAGSAANAGFCLLDSQCQYWVPVAETKWKLWEFFLVMNSPKDKEEAWKKRWFVLRSGRLTGDPDVLEYYKNDHTKKPIRVIDLNLCEQVDAGLTFNKKDLEHSFIFDIKTIDRVFYLVADTEEEMNKWVRCICDICGFNPTDEESGKHSNQSGNTVVEVPLFSNPPMMGTSSISSLPPPYQPVNIRHPESSSSQEEPQDYLWLSNCESKKIEPASQASSFATEEGEEEYLLLEDFESKKVPLPSPPHADSSKSTSSETDCNDNVPSHKPPAASAIPTSSKPASVNGFFPQPILYDSPPSRAASISAESSLYNLPHSYSQDPVLLPTKATSSPPVTDNEDIYVFNTPSRKSSVETQLRQFSISYDIPPTPGGGSTYQIPRTVCPEVVVGQSASLPDVPPPRPPKPSVTVPERSPTETYSVPRSFSETDNNHCVPTGPVKSLRSNTIATKNKGMVAVVGGLCTSTEEMDENYVHMSANSPSHHHSGSLSEPIQEANYMPMTPGTTEFSSLGKQVPPPAHMGFRSSPKTPPRRPLLISDCQPPPVDRNLKPDRKVKPAPLEIKPMPEWEEFQAPVRSPVTRTFAREEESFYCTVPITPVKREVSGWERTEENVKLGAQLSADGGSSPMVKPKGDKQVEYLDLDLDSGKSTPPRKKKSNGTSNTSSDERVDYVVVDQQRTQALKNTREAWNDGRQSTESETPSKGTK</sequence>
<dbReference type="PROSITE" id="PS00973">
    <property type="entry name" value="USP_2"/>
    <property type="match status" value="2"/>
</dbReference>
<proteinExistence type="inferred from homology"/>
<dbReference type="GO" id="GO:0004843">
    <property type="term" value="F:cysteine-type deubiquitinase activity"/>
    <property type="evidence" value="ECO:0007669"/>
    <property type="project" value="InterPro"/>
</dbReference>
<dbReference type="CDD" id="cd02664">
    <property type="entry name" value="Peptidase_C19H"/>
    <property type="match status" value="2"/>
</dbReference>
<feature type="region of interest" description="Disordered" evidence="2">
    <location>
        <begin position="1365"/>
        <end position="1405"/>
    </location>
</feature>
<dbReference type="GO" id="GO:0007165">
    <property type="term" value="P:signal transduction"/>
    <property type="evidence" value="ECO:0007669"/>
    <property type="project" value="TreeGrafter"/>
</dbReference>